<evidence type="ECO:0000256" key="1">
    <source>
        <dbReference type="SAM" id="Coils"/>
    </source>
</evidence>
<dbReference type="AlphaFoldDB" id="A0A645ANV7"/>
<dbReference type="InterPro" id="IPR025827">
    <property type="entry name" value="Zn_ribbon_recom_dom"/>
</dbReference>
<organism evidence="3">
    <name type="scientific">bioreactor metagenome</name>
    <dbReference type="NCBI Taxonomy" id="1076179"/>
    <lineage>
        <taxon>unclassified sequences</taxon>
        <taxon>metagenomes</taxon>
        <taxon>ecological metagenomes</taxon>
    </lineage>
</organism>
<feature type="domain" description="Recombinase zinc beta ribbon" evidence="2">
    <location>
        <begin position="1"/>
        <end position="62"/>
    </location>
</feature>
<evidence type="ECO:0000259" key="2">
    <source>
        <dbReference type="Pfam" id="PF13408"/>
    </source>
</evidence>
<evidence type="ECO:0000313" key="3">
    <source>
        <dbReference type="EMBL" id="MPM54727.1"/>
    </source>
</evidence>
<reference evidence="3" key="1">
    <citation type="submission" date="2019-08" db="EMBL/GenBank/DDBJ databases">
        <authorList>
            <person name="Kucharzyk K."/>
            <person name="Murdoch R.W."/>
            <person name="Higgins S."/>
            <person name="Loffler F."/>
        </authorList>
    </citation>
    <scope>NUCLEOTIDE SEQUENCE</scope>
</reference>
<dbReference type="EMBL" id="VSSQ01014933">
    <property type="protein sequence ID" value="MPM54727.1"/>
    <property type="molecule type" value="Genomic_DNA"/>
</dbReference>
<dbReference type="Pfam" id="PF13408">
    <property type="entry name" value="Zn_ribbon_recom"/>
    <property type="match status" value="1"/>
</dbReference>
<keyword evidence="1" id="KW-0175">Coiled coil</keyword>
<protein>
    <recommendedName>
        <fullName evidence="2">Recombinase zinc beta ribbon domain-containing protein</fullName>
    </recommendedName>
</protein>
<accession>A0A645ANV7</accession>
<proteinExistence type="predicted"/>
<gene>
    <name evidence="3" type="ORF">SDC9_101507</name>
</gene>
<name>A0A645ANV7_9ZZZZ</name>
<comment type="caution">
    <text evidence="3">The sequence shown here is derived from an EMBL/GenBank/DDBJ whole genome shotgun (WGS) entry which is preliminary data.</text>
</comment>
<sequence length="227" mass="26340">MVCGECLKREGKAYSMMGNCKHSGRSKLKHVTYRCSNRANRKSCDNKEIRREYIENYVLDQLEKNIFSEKAIPILVKKLNNYQQTFTSSTDKEIEALNGELHKVEKNIRNIVDAVAGGRAHPSLVERLTELEQRKADMETSIAELSIKQPRNEISEEMVRGLFKNFRKFIAEKNVFEVRKFIGSYVEKVIVYKDHVEVVFFFSCGGIEIEDAYRFKKEARRTNLKAG</sequence>
<feature type="coiled-coil region" evidence="1">
    <location>
        <begin position="94"/>
        <end position="148"/>
    </location>
</feature>